<accession>A0AAD8RD02</accession>
<keyword evidence="3" id="KW-0540">Nuclease</keyword>
<name>A0AAD8RD02_LOLMU</name>
<dbReference type="EMBL" id="JAUUTY010000006">
    <property type="protein sequence ID" value="KAK1617053.1"/>
    <property type="molecule type" value="Genomic_DNA"/>
</dbReference>
<keyword evidence="9" id="KW-1185">Reference proteome</keyword>
<dbReference type="InterPro" id="IPR041373">
    <property type="entry name" value="RT_RNaseH"/>
</dbReference>
<feature type="domain" description="Reverse transcriptase RNase H-like" evidence="7">
    <location>
        <begin position="1"/>
        <end position="49"/>
    </location>
</feature>
<dbReference type="GO" id="GO:0004519">
    <property type="term" value="F:endonuclease activity"/>
    <property type="evidence" value="ECO:0007669"/>
    <property type="project" value="UniProtKB-KW"/>
</dbReference>
<keyword evidence="5" id="KW-0378">Hydrolase</keyword>
<gene>
    <name evidence="8" type="ORF">QYE76_022570</name>
</gene>
<dbReference type="GO" id="GO:0003964">
    <property type="term" value="F:RNA-directed DNA polymerase activity"/>
    <property type="evidence" value="ECO:0007669"/>
    <property type="project" value="UniProtKB-KW"/>
</dbReference>
<evidence type="ECO:0000256" key="5">
    <source>
        <dbReference type="ARBA" id="ARBA00022801"/>
    </source>
</evidence>
<keyword evidence="2" id="KW-0548">Nucleotidyltransferase</keyword>
<evidence type="ECO:0000256" key="3">
    <source>
        <dbReference type="ARBA" id="ARBA00022722"/>
    </source>
</evidence>
<dbReference type="InterPro" id="IPR043502">
    <property type="entry name" value="DNA/RNA_pol_sf"/>
</dbReference>
<sequence>MAILLAVEQLRPYLQHSEFVIHTDHASLAHLTDQRLHTPWQHKVFTKLMGLQYKIVYKKGTENRVPDALSHRPHTELEVYALSCSQPTWILTIVEAYQHDRFALELLQHLAVNPLHEQGYSLRDGVIRKVE</sequence>
<comment type="caution">
    <text evidence="8">The sequence shown here is derived from an EMBL/GenBank/DDBJ whole genome shotgun (WGS) entry which is preliminary data.</text>
</comment>
<evidence type="ECO:0000313" key="9">
    <source>
        <dbReference type="Proteomes" id="UP001231189"/>
    </source>
</evidence>
<evidence type="ECO:0000259" key="7">
    <source>
        <dbReference type="Pfam" id="PF17917"/>
    </source>
</evidence>
<dbReference type="PANTHER" id="PTHR34072">
    <property type="entry name" value="ENZYMATIC POLYPROTEIN-RELATED"/>
    <property type="match status" value="1"/>
</dbReference>
<proteinExistence type="predicted"/>
<evidence type="ECO:0000256" key="6">
    <source>
        <dbReference type="ARBA" id="ARBA00022918"/>
    </source>
</evidence>
<evidence type="ECO:0000256" key="4">
    <source>
        <dbReference type="ARBA" id="ARBA00022759"/>
    </source>
</evidence>
<keyword evidence="4" id="KW-0255">Endonuclease</keyword>
<protein>
    <recommendedName>
        <fullName evidence="7">Reverse transcriptase RNase H-like domain-containing protein</fullName>
    </recommendedName>
</protein>
<organism evidence="8 9">
    <name type="scientific">Lolium multiflorum</name>
    <name type="common">Italian ryegrass</name>
    <name type="synonym">Lolium perenne subsp. multiflorum</name>
    <dbReference type="NCBI Taxonomy" id="4521"/>
    <lineage>
        <taxon>Eukaryota</taxon>
        <taxon>Viridiplantae</taxon>
        <taxon>Streptophyta</taxon>
        <taxon>Embryophyta</taxon>
        <taxon>Tracheophyta</taxon>
        <taxon>Spermatophyta</taxon>
        <taxon>Magnoliopsida</taxon>
        <taxon>Liliopsida</taxon>
        <taxon>Poales</taxon>
        <taxon>Poaceae</taxon>
        <taxon>BOP clade</taxon>
        <taxon>Pooideae</taxon>
        <taxon>Poodae</taxon>
        <taxon>Poeae</taxon>
        <taxon>Poeae Chloroplast Group 2 (Poeae type)</taxon>
        <taxon>Loliodinae</taxon>
        <taxon>Loliinae</taxon>
        <taxon>Lolium</taxon>
    </lineage>
</organism>
<dbReference type="SUPFAM" id="SSF56672">
    <property type="entry name" value="DNA/RNA polymerases"/>
    <property type="match status" value="1"/>
</dbReference>
<evidence type="ECO:0000256" key="2">
    <source>
        <dbReference type="ARBA" id="ARBA00022695"/>
    </source>
</evidence>
<reference evidence="8" key="1">
    <citation type="submission" date="2023-07" db="EMBL/GenBank/DDBJ databases">
        <title>A chromosome-level genome assembly of Lolium multiflorum.</title>
        <authorList>
            <person name="Chen Y."/>
            <person name="Copetti D."/>
            <person name="Kolliker R."/>
            <person name="Studer B."/>
        </authorList>
    </citation>
    <scope>NUCLEOTIDE SEQUENCE</scope>
    <source>
        <strain evidence="8">02402/16</strain>
        <tissue evidence="8">Leaf</tissue>
    </source>
</reference>
<keyword evidence="6" id="KW-0695">RNA-directed DNA polymerase</keyword>
<dbReference type="GO" id="GO:0016787">
    <property type="term" value="F:hydrolase activity"/>
    <property type="evidence" value="ECO:0007669"/>
    <property type="project" value="UniProtKB-KW"/>
</dbReference>
<dbReference type="PANTHER" id="PTHR34072:SF55">
    <property type="entry name" value="DNA_RNA POLYMERASES SUPERFAMILY PROTEIN"/>
    <property type="match status" value="1"/>
</dbReference>
<evidence type="ECO:0000256" key="1">
    <source>
        <dbReference type="ARBA" id="ARBA00022679"/>
    </source>
</evidence>
<dbReference type="Proteomes" id="UP001231189">
    <property type="component" value="Unassembled WGS sequence"/>
</dbReference>
<dbReference type="Pfam" id="PF17917">
    <property type="entry name" value="RT_RNaseH"/>
    <property type="match status" value="1"/>
</dbReference>
<keyword evidence="1" id="KW-0808">Transferase</keyword>
<evidence type="ECO:0000313" key="8">
    <source>
        <dbReference type="EMBL" id="KAK1617053.1"/>
    </source>
</evidence>
<dbReference type="AlphaFoldDB" id="A0AAD8RD02"/>